<gene>
    <name evidence="2" type="ORF">GCM10010339_93200</name>
</gene>
<comment type="similarity">
    <text evidence="1">Belongs to the cytochrome P450 family.</text>
</comment>
<evidence type="ECO:0000313" key="3">
    <source>
        <dbReference type="Proteomes" id="UP000655443"/>
    </source>
</evidence>
<dbReference type="InterPro" id="IPR017972">
    <property type="entry name" value="Cyt_P450_CS"/>
</dbReference>
<dbReference type="InterPro" id="IPR001128">
    <property type="entry name" value="Cyt_P450"/>
</dbReference>
<dbReference type="InterPro" id="IPR002397">
    <property type="entry name" value="Cyt_P450_B"/>
</dbReference>
<reference evidence="2" key="2">
    <citation type="submission" date="2020-09" db="EMBL/GenBank/DDBJ databases">
        <authorList>
            <person name="Sun Q."/>
            <person name="Ohkuma M."/>
        </authorList>
    </citation>
    <scope>NUCLEOTIDE SEQUENCE</scope>
    <source>
        <strain evidence="2">JCM 4714</strain>
    </source>
</reference>
<organism evidence="2 3">
    <name type="scientific">Streptomyces alanosinicus</name>
    <dbReference type="NCBI Taxonomy" id="68171"/>
    <lineage>
        <taxon>Bacteria</taxon>
        <taxon>Bacillati</taxon>
        <taxon>Actinomycetota</taxon>
        <taxon>Actinomycetes</taxon>
        <taxon>Kitasatosporales</taxon>
        <taxon>Streptomycetaceae</taxon>
        <taxon>Streptomyces</taxon>
    </lineage>
</organism>
<comment type="caution">
    <text evidence="2">The sequence shown here is derived from an EMBL/GenBank/DDBJ whole genome shotgun (WGS) entry which is preliminary data.</text>
</comment>
<dbReference type="PROSITE" id="PS00086">
    <property type="entry name" value="CYTOCHROME_P450"/>
    <property type="match status" value="1"/>
</dbReference>
<dbReference type="InterPro" id="IPR036396">
    <property type="entry name" value="Cyt_P450_sf"/>
</dbReference>
<dbReference type="SUPFAM" id="SSF48264">
    <property type="entry name" value="Cytochrome P450"/>
    <property type="match status" value="1"/>
</dbReference>
<name>A0A918YTP3_9ACTN</name>
<accession>A0A918YTP3</accession>
<evidence type="ECO:0000313" key="2">
    <source>
        <dbReference type="EMBL" id="GHE16171.1"/>
    </source>
</evidence>
<dbReference type="GO" id="GO:0005506">
    <property type="term" value="F:iron ion binding"/>
    <property type="evidence" value="ECO:0007669"/>
    <property type="project" value="InterPro"/>
</dbReference>
<dbReference type="GO" id="GO:0004497">
    <property type="term" value="F:monooxygenase activity"/>
    <property type="evidence" value="ECO:0007669"/>
    <property type="project" value="InterPro"/>
</dbReference>
<reference evidence="2" key="1">
    <citation type="journal article" date="2014" name="Int. J. Syst. Evol. Microbiol.">
        <title>Complete genome sequence of Corynebacterium casei LMG S-19264T (=DSM 44701T), isolated from a smear-ripened cheese.</title>
        <authorList>
            <consortium name="US DOE Joint Genome Institute (JGI-PGF)"/>
            <person name="Walter F."/>
            <person name="Albersmeier A."/>
            <person name="Kalinowski J."/>
            <person name="Ruckert C."/>
        </authorList>
    </citation>
    <scope>NUCLEOTIDE SEQUENCE</scope>
    <source>
        <strain evidence="2">JCM 4714</strain>
    </source>
</reference>
<dbReference type="PANTHER" id="PTHR46696:SF1">
    <property type="entry name" value="CYTOCHROME P450 YJIB-RELATED"/>
    <property type="match status" value="1"/>
</dbReference>
<dbReference type="Proteomes" id="UP000655443">
    <property type="component" value="Unassembled WGS sequence"/>
</dbReference>
<dbReference type="RefSeq" id="WP_189959852.1">
    <property type="nucleotide sequence ID" value="NZ_BMVG01000077.1"/>
</dbReference>
<dbReference type="PRINTS" id="PR00385">
    <property type="entry name" value="P450"/>
</dbReference>
<dbReference type="AlphaFoldDB" id="A0A918YTP3"/>
<dbReference type="GO" id="GO:0020037">
    <property type="term" value="F:heme binding"/>
    <property type="evidence" value="ECO:0007669"/>
    <property type="project" value="InterPro"/>
</dbReference>
<dbReference type="PANTHER" id="PTHR46696">
    <property type="entry name" value="P450, PUTATIVE (EUROFUNG)-RELATED"/>
    <property type="match status" value="1"/>
</dbReference>
<dbReference type="GO" id="GO:0016705">
    <property type="term" value="F:oxidoreductase activity, acting on paired donors, with incorporation or reduction of molecular oxygen"/>
    <property type="evidence" value="ECO:0007669"/>
    <property type="project" value="InterPro"/>
</dbReference>
<dbReference type="Gene3D" id="1.10.630.10">
    <property type="entry name" value="Cytochrome P450"/>
    <property type="match status" value="1"/>
</dbReference>
<sequence>MSDKIDPFVPTERAITEHKEAHADLRAAGRLVQVEAPAGGPAWIVTEAELARQVLTDPRFVKDPAMAPTDWDRRTAGLERPVAEQTSLTTLDGAEHARLRRAHAPMFSARGIGRFYDRMLAAARELLADLAATTPAGDPVDLAADFTSRFPMTVVCEVLGIPGDRVDEAITACRNLFSLDPDTFSAAMAAFGALADAALEAGDGAAAELRDRLPADTSVEDLRYFIFLIIFAGQPTMEASLGFLVADLLHHGMPGTDRKELDAFVQSVLRRHPPAPFTLWRFAESEVELAGVTLPPRAPVLVDLFGINVDTDGRPGPDLVFGVGNHYCIGAQLAMVQMRALTQAFAEDHPGARLAVAYPDLRQADIGGTLGSRLTALPVLLRG</sequence>
<keyword evidence="3" id="KW-1185">Reference proteome</keyword>
<dbReference type="PRINTS" id="PR00359">
    <property type="entry name" value="BP450"/>
</dbReference>
<protein>
    <submittedName>
        <fullName evidence="2">Cytochrome P450</fullName>
    </submittedName>
</protein>
<proteinExistence type="inferred from homology"/>
<evidence type="ECO:0000256" key="1">
    <source>
        <dbReference type="ARBA" id="ARBA00010617"/>
    </source>
</evidence>
<dbReference type="EMBL" id="BMVG01000077">
    <property type="protein sequence ID" value="GHE16171.1"/>
    <property type="molecule type" value="Genomic_DNA"/>
</dbReference>